<keyword evidence="1" id="KW-0472">Membrane</keyword>
<proteinExistence type="predicted"/>
<keyword evidence="3" id="KW-1185">Reference proteome</keyword>
<dbReference type="EMBL" id="CP141615">
    <property type="protein sequence ID" value="WRP17233.1"/>
    <property type="molecule type" value="Genomic_DNA"/>
</dbReference>
<feature type="transmembrane region" description="Helical" evidence="1">
    <location>
        <begin position="28"/>
        <end position="47"/>
    </location>
</feature>
<reference evidence="2 3" key="1">
    <citation type="journal article" date="2024" name="Front. Microbiol.">
        <title>Novel thermophilic genera Geochorda gen. nov. and Carboxydochorda gen. nov. from the deep terrestrial subsurface reveal the ecophysiological diversity in the class Limnochordia.</title>
        <authorList>
            <person name="Karnachuk O.V."/>
            <person name="Lukina A.P."/>
            <person name="Avakyan M.R."/>
            <person name="Kadnikov V.V."/>
            <person name="Begmatov S."/>
            <person name="Beletsky A.V."/>
            <person name="Vlasova K.G."/>
            <person name="Novikov A.A."/>
            <person name="Shcherbakova V.A."/>
            <person name="Mardanov A.V."/>
            <person name="Ravin N.V."/>
        </authorList>
    </citation>
    <scope>NUCLEOTIDE SEQUENCE [LARGE SCALE GENOMIC DNA]</scope>
    <source>
        <strain evidence="2 3">L945</strain>
    </source>
</reference>
<keyword evidence="1" id="KW-0812">Transmembrane</keyword>
<accession>A0ABZ1BYR7</accession>
<dbReference type="Proteomes" id="UP001332192">
    <property type="component" value="Chromosome"/>
</dbReference>
<feature type="transmembrane region" description="Helical" evidence="1">
    <location>
        <begin position="155"/>
        <end position="180"/>
    </location>
</feature>
<protein>
    <recommendedName>
        <fullName evidence="4">ABC transporter permease</fullName>
    </recommendedName>
</protein>
<sequence>MSARSAQGNAVALGRAFRRLYRKDLESLKFTLALFSVLIAAWDGYLLTRVRAWEPGLPLGLSFIPLAFIPFWIIWDAIQSYRSEWHSGTIYFVLSAPVPGWIHALSKLAAVATSFTAQSALALGGTWSIAAATLPRFADVDAWLSQLPSGYTTQVLLGIVAVYWILGVGTILHFQAAYVASQLANRLQLLVLLAALAVEQWVVWRMGGLGHYLFAWVPDFRFTAFNVTPQGVQMLKDFLVVDSGPVLGCAVAEILFFVATAWLLQRAVEVS</sequence>
<gene>
    <name evidence="2" type="ORF">U7230_14300</name>
</gene>
<organism evidence="2 3">
    <name type="scientific">Carboxydichorda subterranea</name>
    <dbReference type="NCBI Taxonomy" id="3109565"/>
    <lineage>
        <taxon>Bacteria</taxon>
        <taxon>Bacillati</taxon>
        <taxon>Bacillota</taxon>
        <taxon>Limnochordia</taxon>
        <taxon>Limnochordales</taxon>
        <taxon>Geochordaceae</taxon>
        <taxon>Carboxydichorda</taxon>
    </lineage>
</organism>
<feature type="transmembrane region" description="Helical" evidence="1">
    <location>
        <begin position="59"/>
        <end position="78"/>
    </location>
</feature>
<evidence type="ECO:0000256" key="1">
    <source>
        <dbReference type="SAM" id="Phobius"/>
    </source>
</evidence>
<evidence type="ECO:0000313" key="3">
    <source>
        <dbReference type="Proteomes" id="UP001332192"/>
    </source>
</evidence>
<name>A0ABZ1BYR7_9FIRM</name>
<feature type="transmembrane region" description="Helical" evidence="1">
    <location>
        <begin position="187"/>
        <end position="204"/>
    </location>
</feature>
<evidence type="ECO:0000313" key="2">
    <source>
        <dbReference type="EMBL" id="WRP17233.1"/>
    </source>
</evidence>
<feature type="transmembrane region" description="Helical" evidence="1">
    <location>
        <begin position="244"/>
        <end position="264"/>
    </location>
</feature>
<feature type="transmembrane region" description="Helical" evidence="1">
    <location>
        <begin position="90"/>
        <end position="112"/>
    </location>
</feature>
<evidence type="ECO:0008006" key="4">
    <source>
        <dbReference type="Google" id="ProtNLM"/>
    </source>
</evidence>
<keyword evidence="1" id="KW-1133">Transmembrane helix</keyword>
<dbReference type="RefSeq" id="WP_324716505.1">
    <property type="nucleotide sequence ID" value="NZ_CP141615.1"/>
</dbReference>